<accession>A0A0F4LCU3</accession>
<feature type="compositionally biased region" description="Basic and acidic residues" evidence="1">
    <location>
        <begin position="37"/>
        <end position="58"/>
    </location>
</feature>
<dbReference type="STRING" id="1218493.JF76_07450"/>
<dbReference type="OrthoDB" id="1697867at2"/>
<dbReference type="HOGENOM" id="CLU_041766_0_0_9"/>
<reference evidence="2 3" key="1">
    <citation type="submission" date="2014-12" db="EMBL/GenBank/DDBJ databases">
        <title>Comparative genomics of the lactic acid bacteria isolated from the honey bee gut.</title>
        <authorList>
            <person name="Ellegaard K.M."/>
            <person name="Tamarit D."/>
            <person name="Javelind E."/>
            <person name="Olofsson T."/>
            <person name="Andersson S.G."/>
            <person name="Vasquez A."/>
        </authorList>
    </citation>
    <scope>NUCLEOTIDE SEQUENCE [LARGE SCALE GENOMIC DNA]</scope>
    <source>
        <strain evidence="2 3">Biut2</strain>
    </source>
</reference>
<feature type="compositionally biased region" description="Basic and acidic residues" evidence="1">
    <location>
        <begin position="1"/>
        <end position="25"/>
    </location>
</feature>
<dbReference type="InterPro" id="IPR021145">
    <property type="entry name" value="Portal_protein_SPP1_Gp6-like"/>
</dbReference>
<dbReference type="Pfam" id="PF05133">
    <property type="entry name" value="SPP1_portal"/>
    <property type="match status" value="1"/>
</dbReference>
<feature type="region of interest" description="Disordered" evidence="1">
    <location>
        <begin position="1"/>
        <end position="65"/>
    </location>
</feature>
<evidence type="ECO:0000313" key="3">
    <source>
        <dbReference type="Proteomes" id="UP000033533"/>
    </source>
</evidence>
<organism evidence="2 3">
    <name type="scientific">Lactobacillus kullabergensis</name>
    <dbReference type="NCBI Taxonomy" id="1218493"/>
    <lineage>
        <taxon>Bacteria</taxon>
        <taxon>Bacillati</taxon>
        <taxon>Bacillota</taxon>
        <taxon>Bacilli</taxon>
        <taxon>Lactobacillales</taxon>
        <taxon>Lactobacillaceae</taxon>
        <taxon>Lactobacillus</taxon>
    </lineage>
</organism>
<evidence type="ECO:0000256" key="1">
    <source>
        <dbReference type="SAM" id="MobiDB-lite"/>
    </source>
</evidence>
<protein>
    <recommendedName>
        <fullName evidence="4">Phage portal protein</fullName>
    </recommendedName>
</protein>
<evidence type="ECO:0008006" key="4">
    <source>
        <dbReference type="Google" id="ProtNLM"/>
    </source>
</evidence>
<feature type="region of interest" description="Disordered" evidence="1">
    <location>
        <begin position="442"/>
        <end position="478"/>
    </location>
</feature>
<dbReference type="PATRIC" id="fig|1218493.3.peg.791"/>
<sequence>MEVEAMKKLLERTQGRRNKFNEKYSKSKHYYLNENDITIKNHGESKTKEDDASKESKNPLRPADNRISSNFHQLLVDQEAGYLATKPPTIDVDDDKLNQQIKNTLGDNFGLRLNELVVDAANAGIAWLHYWIDSDGQFRYGLVPPDQVTPIYSTDLNRKLVGLRRSYRELEPDTAKTYWVHEYWDEQTVTAFKSNDDQFSDLEAINDRFTIFDASTNEKMGTSSVNKHGLGRIPFIAFPKNKEQQPDLYHYKGLIDVYDKIYNGYVNDLDDIQQVFLILKNLDGQDLDDFRENLRRYKSIKIRSMGAGDDSGVDQLAIDIPTEARNSMLETTKTNIFVHAQGIDPTDFKTNNATGTAIKMLYSHLELKAAKTEAYFRDALTELVRAIMNWLHVPDADSRPIEQTWTRTAIQNNVEKAQVVSQLANWTSKEAIAKANPIVEDWQQELKDQQEDLKNRNDEYGNPDNLNGGDNNDDQERG</sequence>
<dbReference type="InterPro" id="IPR006428">
    <property type="entry name" value="Portal_SPP1-type"/>
</dbReference>
<dbReference type="AlphaFoldDB" id="A0A0F4LCU3"/>
<evidence type="ECO:0000313" key="2">
    <source>
        <dbReference type="EMBL" id="KJY56138.1"/>
    </source>
</evidence>
<dbReference type="Proteomes" id="UP000033533">
    <property type="component" value="Unassembled WGS sequence"/>
</dbReference>
<name>A0A0F4LCU3_9LACO</name>
<feature type="compositionally biased region" description="Basic and acidic residues" evidence="1">
    <location>
        <begin position="444"/>
        <end position="459"/>
    </location>
</feature>
<dbReference type="RefSeq" id="WP_045927888.1">
    <property type="nucleotide sequence ID" value="NZ_JBHSZS010000009.1"/>
</dbReference>
<comment type="caution">
    <text evidence="2">The sequence shown here is derived from an EMBL/GenBank/DDBJ whole genome shotgun (WGS) entry which is preliminary data.</text>
</comment>
<dbReference type="NCBIfam" id="TIGR01538">
    <property type="entry name" value="portal_SPP1"/>
    <property type="match status" value="1"/>
</dbReference>
<gene>
    <name evidence="2" type="ORF">JF76_07450</name>
</gene>
<dbReference type="EMBL" id="JXBY01000017">
    <property type="protein sequence ID" value="KJY56138.1"/>
    <property type="molecule type" value="Genomic_DNA"/>
</dbReference>
<proteinExistence type="predicted"/>